<reference evidence="2 3" key="1">
    <citation type="journal article" date="2018" name="Int. J. Syst. Evol. Microbiol.">
        <title>Methylomusa anaerophila gen. nov., sp. nov., an anaerobic methanol-utilizing bacterium isolated from a microbial fuel cell.</title>
        <authorList>
            <person name="Amano N."/>
            <person name="Yamamuro A."/>
            <person name="Miyahara M."/>
            <person name="Kouzuma A."/>
            <person name="Abe T."/>
            <person name="Watanabe K."/>
        </authorList>
    </citation>
    <scope>NUCLEOTIDE SEQUENCE [LARGE SCALE GENOMIC DNA]</scope>
    <source>
        <strain evidence="2 3">MMFC1</strain>
    </source>
</reference>
<dbReference type="PANTHER" id="PTHR40099:SF1">
    <property type="entry name" value="ACETOLACTATE SYNTHASE, SMALL SUBUNIT"/>
    <property type="match status" value="1"/>
</dbReference>
<dbReference type="SUPFAM" id="SSF55021">
    <property type="entry name" value="ACT-like"/>
    <property type="match status" value="2"/>
</dbReference>
<gene>
    <name evidence="2" type="ORF">MAMMFC1_01522</name>
</gene>
<feature type="domain" description="ACT" evidence="1">
    <location>
        <begin position="1"/>
        <end position="123"/>
    </location>
</feature>
<dbReference type="Pfam" id="PF19571">
    <property type="entry name" value="ACT_8"/>
    <property type="match status" value="1"/>
</dbReference>
<sequence length="149" mass="16390">MIIQQMSVFVENQPGKMAEVLGTLKSNGVNIRALALADTADFGILRIIVNEPERVRNILRESGFTVRLTPVLTMIVSDNPGGLYELINLLSNAGVSIEYMYAFAAYGSQDARVVLKVDNLVLAERLISGEDKQDPAVVERDGTVPGYYW</sequence>
<dbReference type="Gene3D" id="3.30.2130.10">
    <property type="entry name" value="VC0802-like"/>
    <property type="match status" value="1"/>
</dbReference>
<name>A0A348AIF7_9FIRM</name>
<dbReference type="RefSeq" id="WP_126307818.1">
    <property type="nucleotide sequence ID" value="NZ_AP018449.1"/>
</dbReference>
<dbReference type="CDD" id="cd04908">
    <property type="entry name" value="ACT_Bt0572_1"/>
    <property type="match status" value="1"/>
</dbReference>
<evidence type="ECO:0000313" key="2">
    <source>
        <dbReference type="EMBL" id="BBB90855.1"/>
    </source>
</evidence>
<dbReference type="AlphaFoldDB" id="A0A348AIF7"/>
<dbReference type="OrthoDB" id="9790662at2"/>
<accession>A0A348AIF7</accession>
<protein>
    <submittedName>
        <fullName evidence="2">Acetolactate synthase 3 regulatory subunit</fullName>
    </submittedName>
</protein>
<dbReference type="KEGG" id="mana:MAMMFC1_01522"/>
<dbReference type="Proteomes" id="UP000276437">
    <property type="component" value="Chromosome"/>
</dbReference>
<evidence type="ECO:0000313" key="3">
    <source>
        <dbReference type="Proteomes" id="UP000276437"/>
    </source>
</evidence>
<dbReference type="PANTHER" id="PTHR40099">
    <property type="entry name" value="ACETOLACTATE SYNTHASE, SMALL SUBUNIT"/>
    <property type="match status" value="1"/>
</dbReference>
<dbReference type="InterPro" id="IPR045739">
    <property type="entry name" value="ACT_dom_pair"/>
</dbReference>
<proteinExistence type="predicted"/>
<dbReference type="EMBL" id="AP018449">
    <property type="protein sequence ID" value="BBB90855.1"/>
    <property type="molecule type" value="Genomic_DNA"/>
</dbReference>
<organism evidence="2 3">
    <name type="scientific">Methylomusa anaerophila</name>
    <dbReference type="NCBI Taxonomy" id="1930071"/>
    <lineage>
        <taxon>Bacteria</taxon>
        <taxon>Bacillati</taxon>
        <taxon>Bacillota</taxon>
        <taxon>Negativicutes</taxon>
        <taxon>Selenomonadales</taxon>
        <taxon>Sporomusaceae</taxon>
        <taxon>Methylomusa</taxon>
    </lineage>
</organism>
<dbReference type="InterPro" id="IPR045865">
    <property type="entry name" value="ACT-like_dom_sf"/>
</dbReference>
<evidence type="ECO:0000259" key="1">
    <source>
        <dbReference type="Pfam" id="PF19571"/>
    </source>
</evidence>
<keyword evidence="3" id="KW-1185">Reference proteome</keyword>